<accession>A0ABU3N4P8</accession>
<feature type="domain" description="NACHT" evidence="1">
    <location>
        <begin position="174"/>
        <end position="350"/>
    </location>
</feature>
<dbReference type="Gene3D" id="3.40.50.300">
    <property type="entry name" value="P-loop containing nucleotide triphosphate hydrolases"/>
    <property type="match status" value="1"/>
</dbReference>
<dbReference type="SUPFAM" id="SSF52540">
    <property type="entry name" value="P-loop containing nucleoside triphosphate hydrolases"/>
    <property type="match status" value="1"/>
</dbReference>
<dbReference type="PANTHER" id="PTHR46312:SF2">
    <property type="entry name" value="NUCLEOTIDE-BINDING OLIGOMERIZATION DOMAIN-CONTAINING PROTEIN 2-LIKE"/>
    <property type="match status" value="1"/>
</dbReference>
<reference evidence="2" key="1">
    <citation type="submission" date="2022-04" db="EMBL/GenBank/DDBJ databases">
        <title>Tomato heritable bacteria conferring resistance against bacterial wilt.</title>
        <authorList>
            <person name="Yin J."/>
        </authorList>
    </citation>
    <scope>NUCLEOTIDE SEQUENCE</scope>
    <source>
        <strain evidence="2">Cra20</strain>
    </source>
</reference>
<organism evidence="2">
    <name type="scientific">Sphingomonas psychrotolerans</name>
    <dbReference type="NCBI Taxonomy" id="1327635"/>
    <lineage>
        <taxon>Bacteria</taxon>
        <taxon>Pseudomonadati</taxon>
        <taxon>Pseudomonadota</taxon>
        <taxon>Alphaproteobacteria</taxon>
        <taxon>Sphingomonadales</taxon>
        <taxon>Sphingomonadaceae</taxon>
        <taxon>Sphingomonas</taxon>
    </lineage>
</organism>
<dbReference type="PANTHER" id="PTHR46312">
    <property type="entry name" value="NACHT DOMAIN-CONTAINING PROTEIN"/>
    <property type="match status" value="1"/>
</dbReference>
<gene>
    <name evidence="2" type="ORF">MZO42_08555</name>
</gene>
<evidence type="ECO:0000313" key="2">
    <source>
        <dbReference type="EMBL" id="MDT8758747.1"/>
    </source>
</evidence>
<sequence length="829" mass="93373">MGRGNTTARGNTFRDAVERVLGAAGFITAPETRVGHKNVDVAGFWTRDEMAGEQRYAFEAKDFSGTLPTAECSEFASDHLPLLLDGTIDRAWLISKGPIAPAGRSIRERHRGLQAMTFSELQRRLLLIDSYLKDLVEQHETSQLDRFYIRPETTKSTDLQQVVEEWVAADGAAPMFVLGGYGKGKSTFASHLAAEMAKKALADPTARAPILVRLGEIADEQSIEGLLGKVLASQHRVTNYHFETFRALNRNGRFLIIYDGFDEMKHGLTPSKFQLVLTELMRLDEGDARILVLGRDTAFHDDVEFRAIIGGIQRTGAGREIKAAGRRAYRHVEIRGFTPDEARTFVANYLPVRALREQEGPATNEAWIAQRVAELSSGRFDRLLERPVHAQMLCEIAVQPDQLSPDMSVYELFDSFVHYLIARELEKKGRDPSFPLAARRRFNSHLAWWLWEMGGASTTTLNDIPQSICEASTRGLNHTLDREETRRELIQGCLVEKGINTIYFHRSLQEFLAAEHLIETDLLFRTSRAHWLRDVTAAVNPEIIKFVVAGANVSRERRDRALLWLSNLTEAGGDHNVVLPGFDLFIELGRSLDLAISNPFESPWLLWLSFFMRTGARDFTHRGANTFPVLADLLVGARDASSEAQAAALYALCRTLFHPVDVGARSSFAIALAAMIPVRRLADAVDEARAKKSEKQIVRRNDEFMLWTLLRSWEIEQDPDGTLVLTVNLAKLHNDAMGVLPHGFSEPTDSYRDAISVPVQALYRALAALRPKVSEQQIDQIRPFFNDPKIRKSIVPVQIERKKAVITYTDLSAREERPKLSIRERRKEE</sequence>
<dbReference type="EMBL" id="JALMLT010000002">
    <property type="protein sequence ID" value="MDT8758747.1"/>
    <property type="molecule type" value="Genomic_DNA"/>
</dbReference>
<protein>
    <submittedName>
        <fullName evidence="2">NACHT domain-containing protein</fullName>
    </submittedName>
</protein>
<proteinExistence type="predicted"/>
<comment type="caution">
    <text evidence="2">The sequence shown here is derived from an EMBL/GenBank/DDBJ whole genome shotgun (WGS) entry which is preliminary data.</text>
</comment>
<name>A0ABU3N4P8_9SPHN</name>
<dbReference type="InterPro" id="IPR007111">
    <property type="entry name" value="NACHT_NTPase"/>
</dbReference>
<evidence type="ECO:0000259" key="1">
    <source>
        <dbReference type="Pfam" id="PF05729"/>
    </source>
</evidence>
<dbReference type="Pfam" id="PF05729">
    <property type="entry name" value="NACHT"/>
    <property type="match status" value="1"/>
</dbReference>
<dbReference type="InterPro" id="IPR027417">
    <property type="entry name" value="P-loop_NTPase"/>
</dbReference>